<proteinExistence type="predicted"/>
<dbReference type="AlphaFoldDB" id="A0A1A8MCY0"/>
<sequence>RQQRSNCQDDRHWYRGCSHPGLCVGKHHVAK</sequence>
<reference evidence="1" key="1">
    <citation type="submission" date="2016-05" db="EMBL/GenBank/DDBJ databases">
        <authorList>
            <person name="Lavstsen T."/>
            <person name="Jespersen J.S."/>
        </authorList>
    </citation>
    <scope>NUCLEOTIDE SEQUENCE</scope>
    <source>
        <tissue evidence="1">Brain</tissue>
    </source>
</reference>
<gene>
    <name evidence="1" type="primary">Nfu_g_1_010150</name>
</gene>
<evidence type="ECO:0000313" key="1">
    <source>
        <dbReference type="EMBL" id="SBR54683.1"/>
    </source>
</evidence>
<organism evidence="1">
    <name type="scientific">Nothobranchius pienaari</name>
    <dbReference type="NCBI Taxonomy" id="704102"/>
    <lineage>
        <taxon>Eukaryota</taxon>
        <taxon>Metazoa</taxon>
        <taxon>Chordata</taxon>
        <taxon>Craniata</taxon>
        <taxon>Vertebrata</taxon>
        <taxon>Euteleostomi</taxon>
        <taxon>Actinopterygii</taxon>
        <taxon>Neopterygii</taxon>
        <taxon>Teleostei</taxon>
        <taxon>Neoteleostei</taxon>
        <taxon>Acanthomorphata</taxon>
        <taxon>Ovalentaria</taxon>
        <taxon>Atherinomorphae</taxon>
        <taxon>Cyprinodontiformes</taxon>
        <taxon>Nothobranchiidae</taxon>
        <taxon>Nothobranchius</taxon>
    </lineage>
</organism>
<protein>
    <submittedName>
        <fullName evidence="1">Uncharacterized protein</fullName>
    </submittedName>
</protein>
<name>A0A1A8MCY0_9TELE</name>
<accession>A0A1A8MCY0</accession>
<feature type="non-terminal residue" evidence="1">
    <location>
        <position position="1"/>
    </location>
</feature>
<reference evidence="1" key="2">
    <citation type="submission" date="2016-06" db="EMBL/GenBank/DDBJ databases">
        <title>The genome of a short-lived fish provides insights into sex chromosome evolution and the genetic control of aging.</title>
        <authorList>
            <person name="Reichwald K."/>
            <person name="Felder M."/>
            <person name="Petzold A."/>
            <person name="Koch P."/>
            <person name="Groth M."/>
            <person name="Platzer M."/>
        </authorList>
    </citation>
    <scope>NUCLEOTIDE SEQUENCE</scope>
    <source>
        <tissue evidence="1">Brain</tissue>
    </source>
</reference>
<dbReference type="EMBL" id="HAEF01013524">
    <property type="protein sequence ID" value="SBR54683.1"/>
    <property type="molecule type" value="Transcribed_RNA"/>
</dbReference>